<dbReference type="Proteomes" id="UP000449547">
    <property type="component" value="Unassembled WGS sequence"/>
</dbReference>
<evidence type="ECO:0000256" key="5">
    <source>
        <dbReference type="SAM" id="MobiDB-lite"/>
    </source>
</evidence>
<dbReference type="GO" id="GO:0032543">
    <property type="term" value="P:mitochondrial translation"/>
    <property type="evidence" value="ECO:0007669"/>
    <property type="project" value="UniProtKB-ARBA"/>
</dbReference>
<dbReference type="AlphaFoldDB" id="A0A642UU78"/>
<dbReference type="GO" id="GO:0005739">
    <property type="term" value="C:mitochondrion"/>
    <property type="evidence" value="ECO:0007669"/>
    <property type="project" value="UniProtKB-SubCell"/>
</dbReference>
<keyword evidence="9" id="KW-1185">Reference proteome</keyword>
<evidence type="ECO:0000256" key="4">
    <source>
        <dbReference type="ARBA" id="ARBA00023128"/>
    </source>
</evidence>
<keyword evidence="3" id="KW-0809">Transit peptide</keyword>
<dbReference type="SUPFAM" id="SSF75620">
    <property type="entry name" value="Release factor"/>
    <property type="match status" value="1"/>
</dbReference>
<dbReference type="VEuPathDB" id="FungiDB:DIURU_002596"/>
<gene>
    <name evidence="8" type="ORF">DIURU_002596</name>
</gene>
<dbReference type="PANTHER" id="PTHR46203">
    <property type="entry name" value="PROBABLE PEPTIDE CHAIN RELEASE FACTOR C12ORF65"/>
    <property type="match status" value="1"/>
</dbReference>
<evidence type="ECO:0000256" key="2">
    <source>
        <dbReference type="ARBA" id="ARBA00010835"/>
    </source>
</evidence>
<evidence type="ECO:0000313" key="9">
    <source>
        <dbReference type="Proteomes" id="UP000449547"/>
    </source>
</evidence>
<dbReference type="EMBL" id="SWFT01000076">
    <property type="protein sequence ID" value="KAA8902995.1"/>
    <property type="molecule type" value="Genomic_DNA"/>
</dbReference>
<comment type="subcellular location">
    <subcellularLocation>
        <location evidence="1">Mitochondrion</location>
    </subcellularLocation>
</comment>
<dbReference type="OrthoDB" id="277888at2759"/>
<evidence type="ECO:0000256" key="1">
    <source>
        <dbReference type="ARBA" id="ARBA00004173"/>
    </source>
</evidence>
<keyword evidence="4" id="KW-0496">Mitochondrion</keyword>
<keyword evidence="6" id="KW-0732">Signal</keyword>
<feature type="chain" id="PRO_5024939051" description="Prokaryotic-type class I peptide chain release factors domain-containing protein" evidence="6">
    <location>
        <begin position="19"/>
        <end position="175"/>
    </location>
</feature>
<comment type="caution">
    <text evidence="8">The sequence shown here is derived from an EMBL/GenBank/DDBJ whole genome shotgun (WGS) entry which is preliminary data.</text>
</comment>
<dbReference type="GeneID" id="54781247"/>
<feature type="signal peptide" evidence="6">
    <location>
        <begin position="1"/>
        <end position="18"/>
    </location>
</feature>
<feature type="region of interest" description="Disordered" evidence="5">
    <location>
        <begin position="132"/>
        <end position="160"/>
    </location>
</feature>
<feature type="domain" description="Prokaryotic-type class I peptide chain release factors" evidence="7">
    <location>
        <begin position="46"/>
        <end position="139"/>
    </location>
</feature>
<evidence type="ECO:0000256" key="3">
    <source>
        <dbReference type="ARBA" id="ARBA00022946"/>
    </source>
</evidence>
<evidence type="ECO:0000313" key="8">
    <source>
        <dbReference type="EMBL" id="KAA8902995.1"/>
    </source>
</evidence>
<sequence length="175" mass="19963">MWWGRWLSAPPLPPPATRLLFNRWLHITPTCCLKKTKYPPRPKWLIVEDELDEKFLKGGRGPGGQKINKTNSKVQLTHLPTGIVVTCQYSRSQESNRKRAREILALKLEELQNPEGCRTAVIGAAKSAAKQAKARKSRKKYQELAETKPPKDEAAEAKVDPEAEFNQFLQQIHNR</sequence>
<evidence type="ECO:0000256" key="6">
    <source>
        <dbReference type="SAM" id="SignalP"/>
    </source>
</evidence>
<evidence type="ECO:0000259" key="7">
    <source>
        <dbReference type="Pfam" id="PF00472"/>
    </source>
</evidence>
<feature type="compositionally biased region" description="Basic and acidic residues" evidence="5">
    <location>
        <begin position="140"/>
        <end position="160"/>
    </location>
</feature>
<dbReference type="GO" id="GO:0003747">
    <property type="term" value="F:translation release factor activity"/>
    <property type="evidence" value="ECO:0007669"/>
    <property type="project" value="InterPro"/>
</dbReference>
<dbReference type="FunFam" id="3.30.160.20:FF:000065">
    <property type="entry name" value="Peptidyl-tRNA hydrolase domain protein"/>
    <property type="match status" value="1"/>
</dbReference>
<dbReference type="RefSeq" id="XP_034012611.1">
    <property type="nucleotide sequence ID" value="XM_034155264.1"/>
</dbReference>
<comment type="similarity">
    <text evidence="2">Belongs to the prokaryotic/mitochondrial release factor family.</text>
</comment>
<protein>
    <recommendedName>
        <fullName evidence="7">Prokaryotic-type class I peptide chain release factors domain-containing protein</fullName>
    </recommendedName>
</protein>
<organism evidence="8 9">
    <name type="scientific">Diutina rugosa</name>
    <name type="common">Yeast</name>
    <name type="synonym">Candida rugosa</name>
    <dbReference type="NCBI Taxonomy" id="5481"/>
    <lineage>
        <taxon>Eukaryota</taxon>
        <taxon>Fungi</taxon>
        <taxon>Dikarya</taxon>
        <taxon>Ascomycota</taxon>
        <taxon>Saccharomycotina</taxon>
        <taxon>Pichiomycetes</taxon>
        <taxon>Debaryomycetaceae</taxon>
        <taxon>Diutina</taxon>
    </lineage>
</organism>
<dbReference type="InterPro" id="IPR052405">
    <property type="entry name" value="Mito_Transl_Release_Factor"/>
</dbReference>
<name>A0A642UU78_DIURU</name>
<dbReference type="Gene3D" id="3.30.160.20">
    <property type="match status" value="1"/>
</dbReference>
<dbReference type="InterPro" id="IPR000352">
    <property type="entry name" value="Pep_chain_release_fac_I"/>
</dbReference>
<dbReference type="PANTHER" id="PTHR46203:SF1">
    <property type="entry name" value="MITOCHONDRIAL TRANSLATION RELEASE FACTOR IN RESCUE"/>
    <property type="match status" value="1"/>
</dbReference>
<accession>A0A642UU78</accession>
<reference evidence="8 9" key="1">
    <citation type="submission" date="2019-07" db="EMBL/GenBank/DDBJ databases">
        <title>Genome assembly of two rare yeast pathogens: Diutina rugosa and Trichomonascus ciferrii.</title>
        <authorList>
            <person name="Mixao V."/>
            <person name="Saus E."/>
            <person name="Hansen A."/>
            <person name="Lass-Flor C."/>
            <person name="Gabaldon T."/>
        </authorList>
    </citation>
    <scope>NUCLEOTIDE SEQUENCE [LARGE SCALE GENOMIC DNA]</scope>
    <source>
        <strain evidence="8 9">CBS 613</strain>
    </source>
</reference>
<dbReference type="OMA" id="IIWDDDV"/>
<dbReference type="InterPro" id="IPR045853">
    <property type="entry name" value="Pep_chain_release_fac_I_sf"/>
</dbReference>
<dbReference type="Pfam" id="PF00472">
    <property type="entry name" value="RF-1"/>
    <property type="match status" value="1"/>
</dbReference>
<proteinExistence type="inferred from homology"/>